<protein>
    <submittedName>
        <fullName evidence="2">Uncharacterized protein</fullName>
    </submittedName>
</protein>
<gene>
    <name evidence="2" type="ORF">LshimejAT787_1702270</name>
</gene>
<keyword evidence="1" id="KW-0472">Membrane</keyword>
<keyword evidence="3" id="KW-1185">Reference proteome</keyword>
<dbReference type="EMBL" id="BRPK01000017">
    <property type="protein sequence ID" value="GLB44600.1"/>
    <property type="molecule type" value="Genomic_DNA"/>
</dbReference>
<keyword evidence="1" id="KW-1133">Transmembrane helix</keyword>
<reference evidence="2" key="1">
    <citation type="submission" date="2022-07" db="EMBL/GenBank/DDBJ databases">
        <title>The genome of Lyophyllum shimeji provides insight into the initial evolution of ectomycorrhizal fungal genome.</title>
        <authorList>
            <person name="Kobayashi Y."/>
            <person name="Shibata T."/>
            <person name="Hirakawa H."/>
            <person name="Shigenobu S."/>
            <person name="Nishiyama T."/>
            <person name="Yamada A."/>
            <person name="Hasebe M."/>
            <person name="Kawaguchi M."/>
        </authorList>
    </citation>
    <scope>NUCLEOTIDE SEQUENCE</scope>
    <source>
        <strain evidence="2">AT787</strain>
    </source>
</reference>
<dbReference type="OrthoDB" id="3248740at2759"/>
<organism evidence="2 3">
    <name type="scientific">Lyophyllum shimeji</name>
    <name type="common">Hon-shimeji</name>
    <name type="synonym">Tricholoma shimeji</name>
    <dbReference type="NCBI Taxonomy" id="47721"/>
    <lineage>
        <taxon>Eukaryota</taxon>
        <taxon>Fungi</taxon>
        <taxon>Dikarya</taxon>
        <taxon>Basidiomycota</taxon>
        <taxon>Agaricomycotina</taxon>
        <taxon>Agaricomycetes</taxon>
        <taxon>Agaricomycetidae</taxon>
        <taxon>Agaricales</taxon>
        <taxon>Tricholomatineae</taxon>
        <taxon>Lyophyllaceae</taxon>
        <taxon>Lyophyllum</taxon>
    </lineage>
</organism>
<name>A0A9P3PZ03_LYOSH</name>
<feature type="transmembrane region" description="Helical" evidence="1">
    <location>
        <begin position="100"/>
        <end position="121"/>
    </location>
</feature>
<feature type="transmembrane region" description="Helical" evidence="1">
    <location>
        <begin position="52"/>
        <end position="73"/>
    </location>
</feature>
<dbReference type="AlphaFoldDB" id="A0A9P3PZ03"/>
<evidence type="ECO:0000313" key="2">
    <source>
        <dbReference type="EMBL" id="GLB44600.1"/>
    </source>
</evidence>
<evidence type="ECO:0000313" key="3">
    <source>
        <dbReference type="Proteomes" id="UP001063166"/>
    </source>
</evidence>
<dbReference type="Proteomes" id="UP001063166">
    <property type="component" value="Unassembled WGS sequence"/>
</dbReference>
<feature type="transmembrane region" description="Helical" evidence="1">
    <location>
        <begin position="142"/>
        <end position="163"/>
    </location>
</feature>
<evidence type="ECO:0000256" key="1">
    <source>
        <dbReference type="SAM" id="Phobius"/>
    </source>
</evidence>
<proteinExistence type="predicted"/>
<comment type="caution">
    <text evidence="2">The sequence shown here is derived from an EMBL/GenBank/DDBJ whole genome shotgun (WGS) entry which is preliminary data.</text>
</comment>
<feature type="transmembrane region" description="Helical" evidence="1">
    <location>
        <begin position="20"/>
        <end position="40"/>
    </location>
</feature>
<accession>A0A9P3PZ03</accession>
<sequence>MASVDTATLQAIANDLVQTFAAIVVETFFLAIHTVLIVQASRLLVRKGLTRVPLITLIVLLIMFGMALVMWGFDITSFVHEVQITLLHDPDAPLDAKYGVALKSVFHLAAVLDALHAYMSILGEAIVVSRVHASWGQTNRRWFVLLPPSLLFGSFVASLVLAYCVARLGTEIIDDTVAPGGQVYFLPRELGRSTEKLEG</sequence>
<keyword evidence="1" id="KW-0812">Transmembrane</keyword>